<sequence>MPTVTLDLDDQAYAQLELRAKDYGLTIARFLELKALHETHTLTIMDQGTLSSLRQYLPAIQGILQEAFQDNHHLRAYPPEALDSLIALLKECATLLKRLAPSRSSSVGRNYVPVLTFLREFIGMYVLDRWSDPRYNPGNHHVRLELDESVPVLVRLDHDTLSQVLMVLIHSAMQDSPAGSEVVVRGARYDSTQLLFSVQHTGTPLPPEERERYGEWPLDTQDLRKGQSVRSCQHYVERHGGTIWATNEGEKGLPTVWFTLPITIAADDREYQALRARLAQMYEALSTLMALPPQPWHPLYFSDALQELRRLAREERGNLLAFLETLP</sequence>
<dbReference type="SMART" id="SM00387">
    <property type="entry name" value="HATPase_c"/>
    <property type="match status" value="1"/>
</dbReference>
<organism evidence="2 3">
    <name type="scientific">Armatimonas rosea</name>
    <dbReference type="NCBI Taxonomy" id="685828"/>
    <lineage>
        <taxon>Bacteria</taxon>
        <taxon>Bacillati</taxon>
        <taxon>Armatimonadota</taxon>
        <taxon>Armatimonadia</taxon>
        <taxon>Armatimonadales</taxon>
        <taxon>Armatimonadaceae</taxon>
        <taxon>Armatimonas</taxon>
    </lineage>
</organism>
<feature type="domain" description="Histidine kinase/HSP90-like ATPase" evidence="1">
    <location>
        <begin position="156"/>
        <end position="264"/>
    </location>
</feature>
<dbReference type="InterPro" id="IPR036890">
    <property type="entry name" value="HATPase_C_sf"/>
</dbReference>
<keyword evidence="3" id="KW-1185">Reference proteome</keyword>
<dbReference type="AlphaFoldDB" id="A0A7W9W4I3"/>
<dbReference type="Proteomes" id="UP000520814">
    <property type="component" value="Unassembled WGS sequence"/>
</dbReference>
<dbReference type="EMBL" id="JACHGW010000001">
    <property type="protein sequence ID" value="MBB6049459.1"/>
    <property type="molecule type" value="Genomic_DNA"/>
</dbReference>
<keyword evidence="2" id="KW-0808">Transferase</keyword>
<keyword evidence="2" id="KW-0418">Kinase</keyword>
<gene>
    <name evidence="2" type="ORF">HNQ39_001221</name>
</gene>
<dbReference type="RefSeq" id="WP_184193060.1">
    <property type="nucleotide sequence ID" value="NZ_JACHGW010000001.1"/>
</dbReference>
<dbReference type="GO" id="GO:0016301">
    <property type="term" value="F:kinase activity"/>
    <property type="evidence" value="ECO:0007669"/>
    <property type="project" value="UniProtKB-KW"/>
</dbReference>
<reference evidence="2 3" key="1">
    <citation type="submission" date="2020-08" db="EMBL/GenBank/DDBJ databases">
        <title>Genomic Encyclopedia of Type Strains, Phase IV (KMG-IV): sequencing the most valuable type-strain genomes for metagenomic binning, comparative biology and taxonomic classification.</title>
        <authorList>
            <person name="Goeker M."/>
        </authorList>
    </citation>
    <scope>NUCLEOTIDE SEQUENCE [LARGE SCALE GENOMIC DNA]</scope>
    <source>
        <strain evidence="2 3">DSM 23562</strain>
    </source>
</reference>
<accession>A0A7W9W4I3</accession>
<name>A0A7W9W4I3_ARMRO</name>
<dbReference type="Gene3D" id="3.30.565.10">
    <property type="entry name" value="Histidine kinase-like ATPase, C-terminal domain"/>
    <property type="match status" value="1"/>
</dbReference>
<protein>
    <submittedName>
        <fullName evidence="2">Signal transduction histidine kinase</fullName>
    </submittedName>
</protein>
<dbReference type="InterPro" id="IPR003594">
    <property type="entry name" value="HATPase_dom"/>
</dbReference>
<dbReference type="SUPFAM" id="SSF55874">
    <property type="entry name" value="ATPase domain of HSP90 chaperone/DNA topoisomerase II/histidine kinase"/>
    <property type="match status" value="1"/>
</dbReference>
<evidence type="ECO:0000259" key="1">
    <source>
        <dbReference type="SMART" id="SM00387"/>
    </source>
</evidence>
<evidence type="ECO:0000313" key="3">
    <source>
        <dbReference type="Proteomes" id="UP000520814"/>
    </source>
</evidence>
<evidence type="ECO:0000313" key="2">
    <source>
        <dbReference type="EMBL" id="MBB6049459.1"/>
    </source>
</evidence>
<dbReference type="Pfam" id="PF02518">
    <property type="entry name" value="HATPase_c"/>
    <property type="match status" value="1"/>
</dbReference>
<proteinExistence type="predicted"/>
<comment type="caution">
    <text evidence="2">The sequence shown here is derived from an EMBL/GenBank/DDBJ whole genome shotgun (WGS) entry which is preliminary data.</text>
</comment>